<name>A0A537K4J2_9BACT</name>
<accession>A0A537K4J2</accession>
<dbReference type="AlphaFoldDB" id="A0A537K4J2"/>
<dbReference type="PROSITE" id="PS50933">
    <property type="entry name" value="CHRD"/>
    <property type="match status" value="1"/>
</dbReference>
<feature type="chain" id="PRO_5022136981" evidence="1">
    <location>
        <begin position="23"/>
        <end position="160"/>
    </location>
</feature>
<feature type="signal peptide" evidence="1">
    <location>
        <begin position="1"/>
        <end position="22"/>
    </location>
</feature>
<dbReference type="SMART" id="SM00754">
    <property type="entry name" value="CHRD"/>
    <property type="match status" value="1"/>
</dbReference>
<dbReference type="EMBL" id="VBAK01000112">
    <property type="protein sequence ID" value="TMI90456.1"/>
    <property type="molecule type" value="Genomic_DNA"/>
</dbReference>
<dbReference type="Proteomes" id="UP000318509">
    <property type="component" value="Unassembled WGS sequence"/>
</dbReference>
<evidence type="ECO:0000259" key="2">
    <source>
        <dbReference type="PROSITE" id="PS50933"/>
    </source>
</evidence>
<keyword evidence="1" id="KW-0732">Signal</keyword>
<feature type="domain" description="CHRD" evidence="2">
    <location>
        <begin position="25"/>
        <end position="160"/>
    </location>
</feature>
<dbReference type="InterPro" id="IPR010895">
    <property type="entry name" value="CHRD"/>
</dbReference>
<sequence length="160" mass="16932">MRRYAMAVAVLLIALLVQRGGANGHGREFEAFMTGDQEVPPVATEMLGSVGIRFNDDFTAAKFTLTVKDGVRVTQAHIHCGAQGTNGPIVVFFAGPHAPGWDVDGKWIDHAQFTDANIVNTACGATLDALAQSMEAGNTYANVHTVAHPGGEIRGQITSK</sequence>
<comment type="caution">
    <text evidence="3">The sequence shown here is derived from an EMBL/GenBank/DDBJ whole genome shotgun (WGS) entry which is preliminary data.</text>
</comment>
<protein>
    <submittedName>
        <fullName evidence="3">CHRD domain-containing protein</fullName>
    </submittedName>
</protein>
<evidence type="ECO:0000313" key="4">
    <source>
        <dbReference type="Proteomes" id="UP000318509"/>
    </source>
</evidence>
<reference evidence="3 4" key="1">
    <citation type="journal article" date="2019" name="Nat. Microbiol.">
        <title>Mediterranean grassland soil C-N compound turnover is dependent on rainfall and depth, and is mediated by genomically divergent microorganisms.</title>
        <authorList>
            <person name="Diamond S."/>
            <person name="Andeer P.F."/>
            <person name="Li Z."/>
            <person name="Crits-Christoph A."/>
            <person name="Burstein D."/>
            <person name="Anantharaman K."/>
            <person name="Lane K.R."/>
            <person name="Thomas B.C."/>
            <person name="Pan C."/>
            <person name="Northen T.R."/>
            <person name="Banfield J.F."/>
        </authorList>
    </citation>
    <scope>NUCLEOTIDE SEQUENCE [LARGE SCALE GENOMIC DNA]</scope>
    <source>
        <strain evidence="3">NP_3</strain>
    </source>
</reference>
<dbReference type="Pfam" id="PF07452">
    <property type="entry name" value="CHRD"/>
    <property type="match status" value="1"/>
</dbReference>
<evidence type="ECO:0000313" key="3">
    <source>
        <dbReference type="EMBL" id="TMI90456.1"/>
    </source>
</evidence>
<evidence type="ECO:0000256" key="1">
    <source>
        <dbReference type="SAM" id="SignalP"/>
    </source>
</evidence>
<organism evidence="3 4">
    <name type="scientific">Candidatus Segetimicrobium genomatis</name>
    <dbReference type="NCBI Taxonomy" id="2569760"/>
    <lineage>
        <taxon>Bacteria</taxon>
        <taxon>Bacillati</taxon>
        <taxon>Candidatus Sysuimicrobiota</taxon>
        <taxon>Candidatus Sysuimicrobiia</taxon>
        <taxon>Candidatus Sysuimicrobiales</taxon>
        <taxon>Candidatus Segetimicrobiaceae</taxon>
        <taxon>Candidatus Segetimicrobium</taxon>
    </lineage>
</organism>
<proteinExistence type="predicted"/>
<gene>
    <name evidence="3" type="ORF">E6H00_06650</name>
</gene>